<reference evidence="2" key="1">
    <citation type="journal article" date="2016" name="Sci. Rep.">
        <title>Molecular characterization of firefly nuptial gifts: a multi-omics approach sheds light on postcopulatory sexual selection.</title>
        <authorList>
            <person name="Al-Wathiqui N."/>
            <person name="Fallon T.R."/>
            <person name="South A."/>
            <person name="Weng J.K."/>
            <person name="Lewis S.M."/>
        </authorList>
    </citation>
    <scope>NUCLEOTIDE SEQUENCE</scope>
</reference>
<sequence length="141" mass="16114">MVKILCLLLLIALCRTHFSYAMALNAEDICAEETKISMAKVWASYREESISEEDEEYGKYFHCVWLMKKLMDVNGSIDKTEVQNFLEKEISQDFTLNASLKQTLKEAAERCSKLDSASVQRKSVKLKNCITSTIRSSVFPL</sequence>
<keyword evidence="1" id="KW-0732">Signal</keyword>
<name>A0A1Y1LVV2_PHOPY</name>
<evidence type="ECO:0000256" key="1">
    <source>
        <dbReference type="SAM" id="SignalP"/>
    </source>
</evidence>
<evidence type="ECO:0000313" key="4">
    <source>
        <dbReference type="Proteomes" id="UP000327044"/>
    </source>
</evidence>
<dbReference type="InParanoid" id="A0A1Y1LVV2"/>
<accession>A0A1Y1LVV2</accession>
<organism evidence="2">
    <name type="scientific">Photinus pyralis</name>
    <name type="common">Common eastern firefly</name>
    <name type="synonym">Lampyris pyralis</name>
    <dbReference type="NCBI Taxonomy" id="7054"/>
    <lineage>
        <taxon>Eukaryota</taxon>
        <taxon>Metazoa</taxon>
        <taxon>Ecdysozoa</taxon>
        <taxon>Arthropoda</taxon>
        <taxon>Hexapoda</taxon>
        <taxon>Insecta</taxon>
        <taxon>Pterygota</taxon>
        <taxon>Neoptera</taxon>
        <taxon>Endopterygota</taxon>
        <taxon>Coleoptera</taxon>
        <taxon>Polyphaga</taxon>
        <taxon>Elateriformia</taxon>
        <taxon>Elateroidea</taxon>
        <taxon>Lampyridae</taxon>
        <taxon>Lampyrinae</taxon>
        <taxon>Photinus</taxon>
    </lineage>
</organism>
<evidence type="ECO:0000313" key="3">
    <source>
        <dbReference type="EMBL" id="KAB0803618.1"/>
    </source>
</evidence>
<dbReference type="Pfam" id="PF01395">
    <property type="entry name" value="PBP_GOBP"/>
    <property type="match status" value="1"/>
</dbReference>
<protein>
    <submittedName>
        <fullName evidence="2">Uncharacterized protein</fullName>
    </submittedName>
</protein>
<evidence type="ECO:0000313" key="2">
    <source>
        <dbReference type="EMBL" id="JAV76998.1"/>
    </source>
</evidence>
<dbReference type="SUPFAM" id="SSF47565">
    <property type="entry name" value="Insect pheromone/odorant-binding proteins"/>
    <property type="match status" value="1"/>
</dbReference>
<feature type="chain" id="PRO_5011907424" evidence="1">
    <location>
        <begin position="22"/>
        <end position="141"/>
    </location>
</feature>
<dbReference type="Proteomes" id="UP000327044">
    <property type="component" value="Unassembled WGS sequence"/>
</dbReference>
<gene>
    <name evidence="3" type="ORF">PPYR_00588</name>
</gene>
<dbReference type="EMBL" id="GEZM01046808">
    <property type="protein sequence ID" value="JAV76998.1"/>
    <property type="molecule type" value="Transcribed_RNA"/>
</dbReference>
<reference evidence="3" key="3">
    <citation type="submission" date="2019-08" db="EMBL/GenBank/DDBJ databases">
        <authorList>
            <consortium name="Photinus pyralis genome working group"/>
            <person name="Fallon T.R."/>
            <person name="Sander Lower S.E."/>
            <person name="Weng J.-K."/>
        </authorList>
    </citation>
    <scope>NUCLEOTIDE SEQUENCE</scope>
    <source>
        <strain evidence="3">1611_PpyrPB1</strain>
        <tissue evidence="3">Whole body</tissue>
    </source>
</reference>
<keyword evidence="4" id="KW-1185">Reference proteome</keyword>
<dbReference type="EMBL" id="VVIM01000001">
    <property type="protein sequence ID" value="KAB0803618.1"/>
    <property type="molecule type" value="Genomic_DNA"/>
</dbReference>
<dbReference type="EMBL" id="GEZM01046809">
    <property type="protein sequence ID" value="JAV76997.1"/>
    <property type="molecule type" value="Transcribed_RNA"/>
</dbReference>
<dbReference type="InterPro" id="IPR036728">
    <property type="entry name" value="PBP_GOBP_sf"/>
</dbReference>
<dbReference type="InterPro" id="IPR006170">
    <property type="entry name" value="PBP/GOBP"/>
</dbReference>
<reference evidence="3 4" key="2">
    <citation type="journal article" date="2018" name="Elife">
        <title>Firefly genomes illuminate parallel origins of bioluminescence in beetles.</title>
        <authorList>
            <person name="Fallon T.R."/>
            <person name="Lower S.E."/>
            <person name="Chang C.H."/>
            <person name="Bessho-Uehara M."/>
            <person name="Martin G.J."/>
            <person name="Bewick A.J."/>
            <person name="Behringer M."/>
            <person name="Debat H.J."/>
            <person name="Wong I."/>
            <person name="Day J.C."/>
            <person name="Suvorov A."/>
            <person name="Silva C.J."/>
            <person name="Stanger-Hall K.F."/>
            <person name="Hall D.W."/>
            <person name="Schmitz R.J."/>
            <person name="Nelson D.R."/>
            <person name="Lewis S.M."/>
            <person name="Shigenobu S."/>
            <person name="Bybee S.M."/>
            <person name="Larracuente A.M."/>
            <person name="Oba Y."/>
            <person name="Weng J.K."/>
        </authorList>
    </citation>
    <scope>NUCLEOTIDE SEQUENCE [LARGE SCALE GENOMIC DNA]</scope>
    <source>
        <strain evidence="3">1611_PpyrPB1</strain>
        <tissue evidence="3">Whole body</tissue>
    </source>
</reference>
<dbReference type="AlphaFoldDB" id="A0A1Y1LVV2"/>
<feature type="signal peptide" evidence="1">
    <location>
        <begin position="1"/>
        <end position="21"/>
    </location>
</feature>
<dbReference type="GO" id="GO:0005549">
    <property type="term" value="F:odorant binding"/>
    <property type="evidence" value="ECO:0007669"/>
    <property type="project" value="InterPro"/>
</dbReference>
<proteinExistence type="predicted"/>
<dbReference type="Gene3D" id="1.10.238.20">
    <property type="entry name" value="Pheromone/general odorant binding protein domain"/>
    <property type="match status" value="1"/>
</dbReference>